<dbReference type="Gene3D" id="1.10.10.60">
    <property type="entry name" value="Homeodomain-like"/>
    <property type="match status" value="1"/>
</dbReference>
<dbReference type="Gene3D" id="1.25.40.10">
    <property type="entry name" value="Tetratricopeptide repeat domain"/>
    <property type="match status" value="1"/>
</dbReference>
<dbReference type="PROSITE" id="PS50110">
    <property type="entry name" value="RESPONSE_REGULATORY"/>
    <property type="match status" value="1"/>
</dbReference>
<dbReference type="PROSITE" id="PS50109">
    <property type="entry name" value="HIS_KIN"/>
    <property type="match status" value="1"/>
</dbReference>
<dbReference type="InterPro" id="IPR004358">
    <property type="entry name" value="Sig_transdc_His_kin-like_C"/>
</dbReference>
<feature type="region of interest" description="Disordered" evidence="8">
    <location>
        <begin position="756"/>
        <end position="793"/>
    </location>
</feature>
<evidence type="ECO:0000313" key="13">
    <source>
        <dbReference type="EMBL" id="WMS89120.1"/>
    </source>
</evidence>
<evidence type="ECO:0000256" key="7">
    <source>
        <dbReference type="PROSITE-ProRule" id="PRU00339"/>
    </source>
</evidence>
<dbReference type="Proteomes" id="UP001239782">
    <property type="component" value="Chromosome"/>
</dbReference>
<dbReference type="PRINTS" id="PR00344">
    <property type="entry name" value="BCTRLSENSOR"/>
</dbReference>
<dbReference type="CDD" id="cd00082">
    <property type="entry name" value="HisKA"/>
    <property type="match status" value="1"/>
</dbReference>
<evidence type="ECO:0000256" key="9">
    <source>
        <dbReference type="SAM" id="SignalP"/>
    </source>
</evidence>
<protein>
    <recommendedName>
        <fullName evidence="2">histidine kinase</fullName>
        <ecNumber evidence="2">2.7.13.3</ecNumber>
    </recommendedName>
</protein>
<comment type="catalytic activity">
    <reaction evidence="1">
        <text>ATP + protein L-histidine = ADP + protein N-phospho-L-histidine.</text>
        <dbReference type="EC" id="2.7.13.3"/>
    </reaction>
</comment>
<proteinExistence type="predicted"/>
<feature type="domain" description="HTH araC/xylS-type" evidence="10">
    <location>
        <begin position="975"/>
        <end position="1074"/>
    </location>
</feature>
<reference evidence="13 14" key="1">
    <citation type="submission" date="2023-08" db="EMBL/GenBank/DDBJ databases">
        <title>Pleionea litopenaei sp. nov., isolated from stomach of juvenile Litopenaeus vannamei.</title>
        <authorList>
            <person name="Rho A.M."/>
            <person name="Hwang C.Y."/>
        </authorList>
    </citation>
    <scope>NUCLEOTIDE SEQUENCE [LARGE SCALE GENOMIC DNA]</scope>
    <source>
        <strain evidence="13 14">HL-JVS1</strain>
    </source>
</reference>
<feature type="chain" id="PRO_5041317554" description="histidine kinase" evidence="9">
    <location>
        <begin position="24"/>
        <end position="1080"/>
    </location>
</feature>
<dbReference type="InterPro" id="IPR036097">
    <property type="entry name" value="HisK_dim/P_sf"/>
</dbReference>
<evidence type="ECO:0000256" key="8">
    <source>
        <dbReference type="SAM" id="MobiDB-lite"/>
    </source>
</evidence>
<dbReference type="SUPFAM" id="SSF46689">
    <property type="entry name" value="Homeodomain-like"/>
    <property type="match status" value="1"/>
</dbReference>
<feature type="signal peptide" evidence="9">
    <location>
        <begin position="1"/>
        <end position="23"/>
    </location>
</feature>
<dbReference type="SUPFAM" id="SSF55874">
    <property type="entry name" value="ATPase domain of HSP90 chaperone/DNA topoisomerase II/histidine kinase"/>
    <property type="match status" value="1"/>
</dbReference>
<dbReference type="GO" id="GO:0043565">
    <property type="term" value="F:sequence-specific DNA binding"/>
    <property type="evidence" value="ECO:0007669"/>
    <property type="project" value="InterPro"/>
</dbReference>
<evidence type="ECO:0000256" key="6">
    <source>
        <dbReference type="PROSITE-ProRule" id="PRU00169"/>
    </source>
</evidence>
<keyword evidence="14" id="KW-1185">Reference proteome</keyword>
<dbReference type="SUPFAM" id="SSF47384">
    <property type="entry name" value="Homodimeric domain of signal transducing histidine kinase"/>
    <property type="match status" value="1"/>
</dbReference>
<dbReference type="Pfam" id="PF00072">
    <property type="entry name" value="Response_reg"/>
    <property type="match status" value="1"/>
</dbReference>
<dbReference type="CDD" id="cd00075">
    <property type="entry name" value="HATPase"/>
    <property type="match status" value="1"/>
</dbReference>
<name>A0AA51RX38_9GAMM</name>
<dbReference type="PROSITE" id="PS01124">
    <property type="entry name" value="HTH_ARAC_FAMILY_2"/>
    <property type="match status" value="1"/>
</dbReference>
<dbReference type="InterPro" id="IPR011006">
    <property type="entry name" value="CheY-like_superfamily"/>
</dbReference>
<dbReference type="PANTHER" id="PTHR43547">
    <property type="entry name" value="TWO-COMPONENT HISTIDINE KINASE"/>
    <property type="match status" value="1"/>
</dbReference>
<dbReference type="Pfam" id="PF02518">
    <property type="entry name" value="HATPase_c"/>
    <property type="match status" value="1"/>
</dbReference>
<gene>
    <name evidence="13" type="ORF">Q9312_09475</name>
</gene>
<dbReference type="EC" id="2.7.13.3" evidence="2"/>
<dbReference type="Gene3D" id="3.30.565.10">
    <property type="entry name" value="Histidine kinase-like ATPase, C-terminal domain"/>
    <property type="match status" value="1"/>
</dbReference>
<dbReference type="Pfam" id="PF13424">
    <property type="entry name" value="TPR_12"/>
    <property type="match status" value="1"/>
</dbReference>
<dbReference type="InterPro" id="IPR001789">
    <property type="entry name" value="Sig_transdc_resp-reg_receiver"/>
</dbReference>
<evidence type="ECO:0000256" key="5">
    <source>
        <dbReference type="ARBA" id="ARBA00023163"/>
    </source>
</evidence>
<dbReference type="InterPro" id="IPR019734">
    <property type="entry name" value="TPR_rpt"/>
</dbReference>
<evidence type="ECO:0000256" key="4">
    <source>
        <dbReference type="ARBA" id="ARBA00023015"/>
    </source>
</evidence>
<accession>A0AA51RX38</accession>
<dbReference type="Pfam" id="PF12833">
    <property type="entry name" value="HTH_18"/>
    <property type="match status" value="1"/>
</dbReference>
<dbReference type="Gene3D" id="3.40.50.2300">
    <property type="match status" value="1"/>
</dbReference>
<dbReference type="SMART" id="SM00387">
    <property type="entry name" value="HATPase_c"/>
    <property type="match status" value="1"/>
</dbReference>
<dbReference type="Gene3D" id="1.10.287.130">
    <property type="match status" value="1"/>
</dbReference>
<feature type="repeat" description="TPR" evidence="7">
    <location>
        <begin position="187"/>
        <end position="220"/>
    </location>
</feature>
<feature type="domain" description="Histidine kinase" evidence="11">
    <location>
        <begin position="501"/>
        <end position="719"/>
    </location>
</feature>
<dbReference type="SMART" id="SM00388">
    <property type="entry name" value="HisKA"/>
    <property type="match status" value="1"/>
</dbReference>
<dbReference type="PROSITE" id="PS50005">
    <property type="entry name" value="TPR"/>
    <property type="match status" value="1"/>
</dbReference>
<dbReference type="KEGG" id="plei:Q9312_09475"/>
<feature type="modified residue" description="4-aspartylphosphate" evidence="6">
    <location>
        <position position="868"/>
    </location>
</feature>
<dbReference type="SMART" id="SM00028">
    <property type="entry name" value="TPR"/>
    <property type="match status" value="4"/>
</dbReference>
<dbReference type="InterPro" id="IPR005467">
    <property type="entry name" value="His_kinase_dom"/>
</dbReference>
<dbReference type="PANTHER" id="PTHR43547:SF2">
    <property type="entry name" value="HYBRID SIGNAL TRANSDUCTION HISTIDINE KINASE C"/>
    <property type="match status" value="1"/>
</dbReference>
<evidence type="ECO:0000259" key="10">
    <source>
        <dbReference type="PROSITE" id="PS01124"/>
    </source>
</evidence>
<evidence type="ECO:0000256" key="2">
    <source>
        <dbReference type="ARBA" id="ARBA00012438"/>
    </source>
</evidence>
<dbReference type="InterPro" id="IPR003661">
    <property type="entry name" value="HisK_dim/P_dom"/>
</dbReference>
<dbReference type="AlphaFoldDB" id="A0AA51RX38"/>
<dbReference type="GO" id="GO:0000155">
    <property type="term" value="F:phosphorelay sensor kinase activity"/>
    <property type="evidence" value="ECO:0007669"/>
    <property type="project" value="InterPro"/>
</dbReference>
<feature type="domain" description="Response regulatory" evidence="12">
    <location>
        <begin position="820"/>
        <end position="935"/>
    </location>
</feature>
<dbReference type="InterPro" id="IPR011990">
    <property type="entry name" value="TPR-like_helical_dom_sf"/>
</dbReference>
<dbReference type="GO" id="GO:0003700">
    <property type="term" value="F:DNA-binding transcription factor activity"/>
    <property type="evidence" value="ECO:0007669"/>
    <property type="project" value="InterPro"/>
</dbReference>
<dbReference type="InterPro" id="IPR036890">
    <property type="entry name" value="HATPase_C_sf"/>
</dbReference>
<sequence length="1080" mass="124026">MAAKKIALKISNLLIWMSFSLSAKLFAYTSFNETIAIAQKLQYQDPHQALFLLESTLAKSKEETLHDRFNAQFLIAQLQFKTGQYLAAESTIDQLIAEYQRHKDLAPWIALLAIQKKLHLQKLEGVEQLLASHSARYNHPEASQLKLWYLYIAGSVSVRKNDYDIALKRLMHALELAQSLGDVSVELGIYHQLVQLYYHMGNYDHALEYSNQMITIANDNDDAMTEAAALANKMNIYYMLANKQWHKVQNADPAIQAKEQQKLEHYRQQGAVLQQQVLTLARRVGAYRAEAWALVVQQNLRLNEDDFQGTVDLALKTIELAEKRNLEYEKAVSYNNMAIAYRYLNQHQQGIDALKNAEKFFTKTDNQQSLLWIYEDYAIAYQLNGQPEKALEYYQQYHKASLDLVKKTNSQEVLKLQEEFATKEKAQEIEHLHQKSVLAAERLETERLGRWLLTVILIATFAILLMQWHKRKKLNRLLQNEAAMRKKISELSQAKQRFFNNISHEFRTALTLSIGPLKQIQSANENLPAFEREAIECALENNLHMMTLLGDVVNIEQLDHAQLPQNATWLNLHSEINQCLHRFQLRLKDNCIQVDQLQLSKDYEVFFDRGHLEKIIANVLSNAVKFAYTNSCLRISSYLSDNFLTLSIEDQGAGISEAELPHIFERFYQGKSSESQSTPGTGVGLSLVKELMDAHQCLVNISSREEHGTRVNLAFPLTIARPINQQHLSKITSVPAQKSVAIESLVTQDASQASSSNFNNLAKDTHRQKPPLQNLSERDLPERDLPERDLLEQDLPKQDLFERNLLEKSHNSNNDQQQKVILVIDDHHKIRAYIKTILQDTYHIIEAENGAIGLELAEKMQPDLIISDIMMPEMNGFEMLKNLRSNKQLAHLSLILLTALGDKENIIAGLEQGADDYLTKPFDSDQLKAKVFSILNQKQRLSEALLQQFRSSSKLQAKDQSLVKHVSSQESERCKKLERLISQNLGQWEFDVEQMFTELNMTRSTLFRYTKRVYGCSPKSLLRKRRLETAYEMLQENNGTVSEVAYAVGFQSLSTFSRAFRERYQIPPTKIQKEVSATEI</sequence>
<keyword evidence="3 6" id="KW-0597">Phosphoprotein</keyword>
<keyword evidence="7" id="KW-0802">TPR repeat</keyword>
<organism evidence="13 14">
    <name type="scientific">Pleionea litopenaei</name>
    <dbReference type="NCBI Taxonomy" id="3070815"/>
    <lineage>
        <taxon>Bacteria</taxon>
        <taxon>Pseudomonadati</taxon>
        <taxon>Pseudomonadota</taxon>
        <taxon>Gammaproteobacteria</taxon>
        <taxon>Oceanospirillales</taxon>
        <taxon>Pleioneaceae</taxon>
        <taxon>Pleionea</taxon>
    </lineage>
</organism>
<feature type="compositionally biased region" description="Basic and acidic residues" evidence="8">
    <location>
        <begin position="776"/>
        <end position="793"/>
    </location>
</feature>
<keyword evidence="9" id="KW-0732">Signal</keyword>
<dbReference type="SUPFAM" id="SSF48452">
    <property type="entry name" value="TPR-like"/>
    <property type="match status" value="2"/>
</dbReference>
<dbReference type="SUPFAM" id="SSF52172">
    <property type="entry name" value="CheY-like"/>
    <property type="match status" value="1"/>
</dbReference>
<evidence type="ECO:0000256" key="3">
    <source>
        <dbReference type="ARBA" id="ARBA00022553"/>
    </source>
</evidence>
<dbReference type="InterPro" id="IPR003594">
    <property type="entry name" value="HATPase_dom"/>
</dbReference>
<dbReference type="InterPro" id="IPR009057">
    <property type="entry name" value="Homeodomain-like_sf"/>
</dbReference>
<keyword evidence="5" id="KW-0804">Transcription</keyword>
<dbReference type="RefSeq" id="WP_309204367.1">
    <property type="nucleotide sequence ID" value="NZ_CP133548.1"/>
</dbReference>
<keyword evidence="4" id="KW-0805">Transcription regulation</keyword>
<evidence type="ECO:0000313" key="14">
    <source>
        <dbReference type="Proteomes" id="UP001239782"/>
    </source>
</evidence>
<evidence type="ECO:0000259" key="11">
    <source>
        <dbReference type="PROSITE" id="PS50109"/>
    </source>
</evidence>
<evidence type="ECO:0000256" key="1">
    <source>
        <dbReference type="ARBA" id="ARBA00000085"/>
    </source>
</evidence>
<dbReference type="SMART" id="SM00448">
    <property type="entry name" value="REC"/>
    <property type="match status" value="1"/>
</dbReference>
<dbReference type="EMBL" id="CP133548">
    <property type="protein sequence ID" value="WMS89120.1"/>
    <property type="molecule type" value="Genomic_DNA"/>
</dbReference>
<dbReference type="InterPro" id="IPR018060">
    <property type="entry name" value="HTH_AraC"/>
</dbReference>
<evidence type="ECO:0000259" key="12">
    <source>
        <dbReference type="PROSITE" id="PS50110"/>
    </source>
</evidence>
<dbReference type="SMART" id="SM00342">
    <property type="entry name" value="HTH_ARAC"/>
    <property type="match status" value="1"/>
</dbReference>